<proteinExistence type="predicted"/>
<dbReference type="AlphaFoldDB" id="A0AAC9TSY9"/>
<dbReference type="KEGG" id="bhp:BHAMNSH16_07875"/>
<name>A0AAC9TSY9_9SPIR</name>
<dbReference type="Proteomes" id="UP000264880">
    <property type="component" value="Chromosome"/>
</dbReference>
<accession>A0AAC9TSY9</accession>
<evidence type="ECO:0000313" key="2">
    <source>
        <dbReference type="Proteomes" id="UP000264880"/>
    </source>
</evidence>
<keyword evidence="2" id="KW-1185">Reference proteome</keyword>
<gene>
    <name evidence="1" type="ORF">BHAMNSH16_07875</name>
</gene>
<sequence length="104" mass="12436">MTTFTLDSITKIILEKTNFSKTSSEAIANFIIEDYCFTLEEDFFSRRYDKEKKELIIDVNIQAILNVFKEFTTKELVDFIKNNNYLFFKEKIMAKGPNYILYRM</sequence>
<dbReference type="RefSeq" id="WP_069731693.1">
    <property type="nucleotide sequence ID" value="NZ_CP019914.1"/>
</dbReference>
<protein>
    <submittedName>
        <fullName evidence="1">Uncharacterized protein</fullName>
    </submittedName>
</protein>
<organism evidence="1 2">
    <name type="scientific">Brachyspira hampsonii</name>
    <dbReference type="NCBI Taxonomy" id="1287055"/>
    <lineage>
        <taxon>Bacteria</taxon>
        <taxon>Pseudomonadati</taxon>
        <taxon>Spirochaetota</taxon>
        <taxon>Spirochaetia</taxon>
        <taxon>Brachyspirales</taxon>
        <taxon>Brachyspiraceae</taxon>
        <taxon>Brachyspira</taxon>
    </lineage>
</organism>
<evidence type="ECO:0000313" key="1">
    <source>
        <dbReference type="EMBL" id="ASJ21565.1"/>
    </source>
</evidence>
<dbReference type="EMBL" id="CP019914">
    <property type="protein sequence ID" value="ASJ21565.1"/>
    <property type="molecule type" value="Genomic_DNA"/>
</dbReference>
<reference evidence="1 2" key="1">
    <citation type="submission" date="2017-02" db="EMBL/GenBank/DDBJ databases">
        <title>Complete genome sequence of Brachyspira hampsonii genomovar I strain NSH-16 (ATCC BAA-2463).</title>
        <authorList>
            <person name="Mirajkar N.S."/>
            <person name="Gebhart C.J."/>
        </authorList>
    </citation>
    <scope>NUCLEOTIDE SEQUENCE [LARGE SCALE GENOMIC DNA]</scope>
    <source>
        <strain evidence="1 2">NSH-16</strain>
    </source>
</reference>